<keyword evidence="3" id="KW-1185">Reference proteome</keyword>
<keyword evidence="1" id="KW-0472">Membrane</keyword>
<keyword evidence="1" id="KW-1133">Transmembrane helix</keyword>
<protein>
    <submittedName>
        <fullName evidence="2">Uncharacterized protein</fullName>
    </submittedName>
</protein>
<dbReference type="Proteomes" id="UP001199260">
    <property type="component" value="Unassembled WGS sequence"/>
</dbReference>
<evidence type="ECO:0000256" key="1">
    <source>
        <dbReference type="SAM" id="Phobius"/>
    </source>
</evidence>
<organism evidence="2 3">
    <name type="scientific">Comamonas koreensis</name>
    <dbReference type="NCBI Taxonomy" id="160825"/>
    <lineage>
        <taxon>Bacteria</taxon>
        <taxon>Pseudomonadati</taxon>
        <taxon>Pseudomonadota</taxon>
        <taxon>Betaproteobacteria</taxon>
        <taxon>Burkholderiales</taxon>
        <taxon>Comamonadaceae</taxon>
        <taxon>Comamonas</taxon>
    </lineage>
</organism>
<reference evidence="2 3" key="1">
    <citation type="submission" date="2021-11" db="EMBL/GenBank/DDBJ databases">
        <title>Genome sequence.</title>
        <authorList>
            <person name="Sun Q."/>
        </authorList>
    </citation>
    <scope>NUCLEOTIDE SEQUENCE [LARGE SCALE GENOMIC DNA]</scope>
    <source>
        <strain evidence="2 3">KCTC 12005</strain>
    </source>
</reference>
<name>A0AAW4XXZ5_9BURK</name>
<gene>
    <name evidence="2" type="ORF">LPW39_13000</name>
</gene>
<dbReference type="AlphaFoldDB" id="A0AAW4XXZ5"/>
<dbReference type="RefSeq" id="WP_230775446.1">
    <property type="nucleotide sequence ID" value="NZ_JAJNCT010000010.1"/>
</dbReference>
<accession>A0AAW4XXZ5</accession>
<comment type="caution">
    <text evidence="2">The sequence shown here is derived from an EMBL/GenBank/DDBJ whole genome shotgun (WGS) entry which is preliminary data.</text>
</comment>
<proteinExistence type="predicted"/>
<feature type="transmembrane region" description="Helical" evidence="1">
    <location>
        <begin position="6"/>
        <end position="24"/>
    </location>
</feature>
<sequence>MYKFSNTTYIIGVIFTVLISTILINHSYNDTKLFHQFNSIDKNQCSLDKINSKKNEIAYKYLKSSDIIYSVGIDEKKCLILVRGKAENFQKIKNTLVYDKFDMSNVLIENQNDRLTLF</sequence>
<evidence type="ECO:0000313" key="2">
    <source>
        <dbReference type="EMBL" id="MCD2166050.1"/>
    </source>
</evidence>
<evidence type="ECO:0000313" key="3">
    <source>
        <dbReference type="Proteomes" id="UP001199260"/>
    </source>
</evidence>
<keyword evidence="1" id="KW-0812">Transmembrane</keyword>
<dbReference type="EMBL" id="JAJNCT010000010">
    <property type="protein sequence ID" value="MCD2166050.1"/>
    <property type="molecule type" value="Genomic_DNA"/>
</dbReference>